<dbReference type="AlphaFoldDB" id="A0AAJ4XGY3"/>
<evidence type="ECO:0000256" key="6">
    <source>
        <dbReference type="ARBA" id="ARBA00048117"/>
    </source>
</evidence>
<evidence type="ECO:0000259" key="8">
    <source>
        <dbReference type="Pfam" id="PF00814"/>
    </source>
</evidence>
<dbReference type="Pfam" id="PF00814">
    <property type="entry name" value="TsaD"/>
    <property type="match status" value="1"/>
</dbReference>
<evidence type="ECO:0000256" key="5">
    <source>
        <dbReference type="ARBA" id="ARBA00023315"/>
    </source>
</evidence>
<dbReference type="CDD" id="cd24134">
    <property type="entry name" value="ASKHA_NBD_OSGEPL1_QRI7_euk"/>
    <property type="match status" value="1"/>
</dbReference>
<dbReference type="HAMAP" id="MF_01445">
    <property type="entry name" value="TsaD"/>
    <property type="match status" value="1"/>
</dbReference>
<organism evidence="9 10">
    <name type="scientific">Melanopsichium pennsylvanicum</name>
    <dbReference type="NCBI Taxonomy" id="63383"/>
    <lineage>
        <taxon>Eukaryota</taxon>
        <taxon>Fungi</taxon>
        <taxon>Dikarya</taxon>
        <taxon>Basidiomycota</taxon>
        <taxon>Ustilaginomycotina</taxon>
        <taxon>Ustilaginomycetes</taxon>
        <taxon>Ustilaginales</taxon>
        <taxon>Ustilaginaceae</taxon>
        <taxon>Melanopsichium</taxon>
    </lineage>
</organism>
<comment type="subcellular location">
    <subcellularLocation>
        <location evidence="7">Mitochondrion</location>
    </subcellularLocation>
</comment>
<dbReference type="EC" id="2.3.1.234" evidence="1"/>
<dbReference type="InterPro" id="IPR000905">
    <property type="entry name" value="Gcp-like_dom"/>
</dbReference>
<accession>A0AAJ4XGY3</accession>
<dbReference type="GO" id="GO:0046872">
    <property type="term" value="F:metal ion binding"/>
    <property type="evidence" value="ECO:0007669"/>
    <property type="project" value="UniProtKB-KW"/>
</dbReference>
<comment type="caution">
    <text evidence="9">The sequence shown here is derived from an EMBL/GenBank/DDBJ whole genome shotgun (WGS) entry which is preliminary data.</text>
</comment>
<evidence type="ECO:0000256" key="3">
    <source>
        <dbReference type="ARBA" id="ARBA00022694"/>
    </source>
</evidence>
<reference evidence="9" key="1">
    <citation type="submission" date="2023-10" db="EMBL/GenBank/DDBJ databases">
        <authorList>
            <person name="Guldener U."/>
        </authorList>
    </citation>
    <scope>NUCLEOTIDE SEQUENCE</scope>
    <source>
        <strain evidence="9">Mp4</strain>
    </source>
</reference>
<name>A0AAJ4XGY3_9BASI</name>
<proteinExistence type="inferred from homology"/>
<dbReference type="PANTHER" id="PTHR11735">
    <property type="entry name" value="TRNA N6-ADENOSINE THREONYLCARBAMOYLTRANSFERASE"/>
    <property type="match status" value="1"/>
</dbReference>
<comment type="function">
    <text evidence="7">Required for the formation of a threonylcarbamoyl group on adenosine at position 37 (t(6)A37) in mitochondrial tRNAs that read codons beginning with adenine. Probably involved in the transfer of the threonylcarbamoyl moiety of threonylcarbamoyl-AMP (TC-AMP) to the N6 group of A37. Involved in mitochondrial genome maintenance.</text>
</comment>
<dbReference type="PRINTS" id="PR00789">
    <property type="entry name" value="OSIALOPTASE"/>
</dbReference>
<keyword evidence="7" id="KW-0496">Mitochondrion</keyword>
<evidence type="ECO:0000256" key="2">
    <source>
        <dbReference type="ARBA" id="ARBA00022679"/>
    </source>
</evidence>
<dbReference type="InterPro" id="IPR017861">
    <property type="entry name" value="KAE1/TsaD"/>
</dbReference>
<dbReference type="Proteomes" id="UP001294444">
    <property type="component" value="Unassembled WGS sequence"/>
</dbReference>
<keyword evidence="5 7" id="KW-0012">Acyltransferase</keyword>
<comment type="cofactor">
    <cofactor evidence="7">
        <name>a divalent metal cation</name>
        <dbReference type="ChEBI" id="CHEBI:60240"/>
    </cofactor>
    <text evidence="7">Binds 1 divalent metal cation per subunit.</text>
</comment>
<keyword evidence="4 7" id="KW-0479">Metal-binding</keyword>
<dbReference type="EMBL" id="OAPG01000001">
    <property type="protein sequence ID" value="SNX81948.1"/>
    <property type="molecule type" value="Genomic_DNA"/>
</dbReference>
<dbReference type="GO" id="GO:0005739">
    <property type="term" value="C:mitochondrion"/>
    <property type="evidence" value="ECO:0007669"/>
    <property type="project" value="UniProtKB-SubCell"/>
</dbReference>
<dbReference type="Gene3D" id="3.30.420.40">
    <property type="match status" value="2"/>
</dbReference>
<dbReference type="SUPFAM" id="SSF53067">
    <property type="entry name" value="Actin-like ATPase domain"/>
    <property type="match status" value="1"/>
</dbReference>
<evidence type="ECO:0000256" key="7">
    <source>
        <dbReference type="HAMAP-Rule" id="MF_03179"/>
    </source>
</evidence>
<keyword evidence="10" id="KW-1185">Reference proteome</keyword>
<dbReference type="PANTHER" id="PTHR11735:SF6">
    <property type="entry name" value="TRNA N6-ADENOSINE THREONYLCARBAMOYLTRANSFERASE, MITOCHONDRIAL"/>
    <property type="match status" value="1"/>
</dbReference>
<keyword evidence="3 7" id="KW-0819">tRNA processing</keyword>
<evidence type="ECO:0000256" key="4">
    <source>
        <dbReference type="ARBA" id="ARBA00022723"/>
    </source>
</evidence>
<evidence type="ECO:0000313" key="9">
    <source>
        <dbReference type="EMBL" id="SNX81948.1"/>
    </source>
</evidence>
<evidence type="ECO:0000313" key="10">
    <source>
        <dbReference type="Proteomes" id="UP001294444"/>
    </source>
</evidence>
<protein>
    <recommendedName>
        <fullName evidence="1">N(6)-L-threonylcarbamoyladenine synthase</fullName>
        <ecNumber evidence="1">2.3.1.234</ecNumber>
    </recommendedName>
</protein>
<dbReference type="InterPro" id="IPR022450">
    <property type="entry name" value="TsaD"/>
</dbReference>
<dbReference type="GO" id="GO:0061711">
    <property type="term" value="F:tRNA N(6)-L-threonylcarbamoyladenine synthase activity"/>
    <property type="evidence" value="ECO:0007669"/>
    <property type="project" value="UniProtKB-EC"/>
</dbReference>
<dbReference type="NCBIfam" id="TIGR00329">
    <property type="entry name" value="gcp_kae1"/>
    <property type="match status" value="1"/>
</dbReference>
<comment type="subunit">
    <text evidence="7">Homodimer.</text>
</comment>
<evidence type="ECO:0000256" key="1">
    <source>
        <dbReference type="ARBA" id="ARBA00012156"/>
    </source>
</evidence>
<keyword evidence="2 7" id="KW-0808">Transferase</keyword>
<dbReference type="GO" id="GO:0072670">
    <property type="term" value="P:mitochondrial tRNA threonylcarbamoyladenosine modification"/>
    <property type="evidence" value="ECO:0007669"/>
    <property type="project" value="TreeGrafter"/>
</dbReference>
<sequence>MICSRRLALTNPMIRSLCCSPTVIKKPSHPNVLGTFSSSASAPLRSLNVTSPQPSRPRLILGIETSCDDSCASIVSSDRTILSSIVTKQDHSNTSGIHPLTAALGHHSNLAPTISSAFTAANVAPSHIDAIAVTQGPGMASSLGVGLSAAKALAAVLAKPLIYVHHMQAHALTPLLTEKNPPQFPFLVLLISGGHTMIVLATSVTQFKILASTQDDSIGDAFDKVARDLGIPWTSAPGAALEQLAAQHAADAAAASDVGVEHNVVFPIPCKGRAEFSYSGLKAAVTRHIHSHKAIAEMDPTQKASIANAFQIAACAQLQDKLSMLLRPSHITADVRGRSYPRIILPDSITPDQIKTLVCSGGVASNHFLRSQLRKHLDNLERDDIQLQFPPLSLCTDNAAMIAWTGHLIWHQRIQADYSRHAKARWSIQDIPK</sequence>
<comment type="similarity">
    <text evidence="7">Belongs to the KAE1 / TsaD family.</text>
</comment>
<feature type="domain" description="Gcp-like" evidence="8">
    <location>
        <begin position="80"/>
        <end position="404"/>
    </location>
</feature>
<comment type="catalytic activity">
    <reaction evidence="6 7">
        <text>L-threonylcarbamoyladenylate + adenosine(37) in tRNA = N(6)-L-threonylcarbamoyladenosine(37) in tRNA + AMP + H(+)</text>
        <dbReference type="Rhea" id="RHEA:37059"/>
        <dbReference type="Rhea" id="RHEA-COMP:10162"/>
        <dbReference type="Rhea" id="RHEA-COMP:10163"/>
        <dbReference type="ChEBI" id="CHEBI:15378"/>
        <dbReference type="ChEBI" id="CHEBI:73682"/>
        <dbReference type="ChEBI" id="CHEBI:74411"/>
        <dbReference type="ChEBI" id="CHEBI:74418"/>
        <dbReference type="ChEBI" id="CHEBI:456215"/>
        <dbReference type="EC" id="2.3.1.234"/>
    </reaction>
</comment>
<dbReference type="InterPro" id="IPR043129">
    <property type="entry name" value="ATPase_NBD"/>
</dbReference>
<gene>
    <name evidence="9" type="ORF">MEPE_00653</name>
</gene>